<dbReference type="NCBIfam" id="TIGR00231">
    <property type="entry name" value="small_GTP"/>
    <property type="match status" value="1"/>
</dbReference>
<feature type="binding site" evidence="6">
    <location>
        <begin position="130"/>
        <end position="133"/>
    </location>
    <ligand>
        <name>GTP</name>
        <dbReference type="ChEBI" id="CHEBI:37565"/>
    </ligand>
</feature>
<keyword evidence="6" id="KW-1003">Cell membrane</keyword>
<evidence type="ECO:0000313" key="11">
    <source>
        <dbReference type="EMBL" id="MEK0083684.1"/>
    </source>
</evidence>
<dbReference type="SUPFAM" id="SSF52540">
    <property type="entry name" value="P-loop containing nucleoside triphosphate hydrolases"/>
    <property type="match status" value="1"/>
</dbReference>
<feature type="region of interest" description="G4" evidence="7">
    <location>
        <begin position="130"/>
        <end position="133"/>
    </location>
</feature>
<accession>A0ABU8XTH9</accession>
<dbReference type="InterPro" id="IPR009019">
    <property type="entry name" value="KH_sf_prok-type"/>
</dbReference>
<feature type="region of interest" description="G3" evidence="7">
    <location>
        <begin position="68"/>
        <end position="71"/>
    </location>
</feature>
<dbReference type="PROSITE" id="PS50823">
    <property type="entry name" value="KH_TYPE_2"/>
    <property type="match status" value="1"/>
</dbReference>
<dbReference type="Pfam" id="PF07650">
    <property type="entry name" value="KH_2"/>
    <property type="match status" value="1"/>
</dbReference>
<dbReference type="PANTHER" id="PTHR42698:SF1">
    <property type="entry name" value="GTPASE ERA, MITOCHONDRIAL"/>
    <property type="match status" value="1"/>
</dbReference>
<evidence type="ECO:0000256" key="7">
    <source>
        <dbReference type="PROSITE-ProRule" id="PRU01050"/>
    </source>
</evidence>
<dbReference type="InterPro" id="IPR015946">
    <property type="entry name" value="KH_dom-like_a/b"/>
</dbReference>
<evidence type="ECO:0000256" key="8">
    <source>
        <dbReference type="RuleBase" id="RU003761"/>
    </source>
</evidence>
<feature type="region of interest" description="G2" evidence="7">
    <location>
        <begin position="47"/>
        <end position="51"/>
    </location>
</feature>
<name>A0ABU8XTH9_9PROT</name>
<dbReference type="CDD" id="cd04163">
    <property type="entry name" value="Era"/>
    <property type="match status" value="1"/>
</dbReference>
<dbReference type="CDD" id="cd22534">
    <property type="entry name" value="KH-II_Era"/>
    <property type="match status" value="1"/>
</dbReference>
<gene>
    <name evidence="6 11" type="primary">era</name>
    <name evidence="11" type="ORF">U1T56_11010</name>
</gene>
<dbReference type="InterPro" id="IPR004044">
    <property type="entry name" value="KH_dom_type_2"/>
</dbReference>
<keyword evidence="6" id="KW-0690">Ribosome biogenesis</keyword>
<keyword evidence="6" id="KW-0963">Cytoplasm</keyword>
<dbReference type="NCBIfam" id="NF000908">
    <property type="entry name" value="PRK00089.1"/>
    <property type="match status" value="1"/>
</dbReference>
<dbReference type="InterPro" id="IPR027417">
    <property type="entry name" value="P-loop_NTPase"/>
</dbReference>
<evidence type="ECO:0000256" key="3">
    <source>
        <dbReference type="ARBA" id="ARBA00022741"/>
    </source>
</evidence>
<feature type="binding site" evidence="6">
    <location>
        <begin position="68"/>
        <end position="72"/>
    </location>
    <ligand>
        <name>GTP</name>
        <dbReference type="ChEBI" id="CHEBI:37565"/>
    </ligand>
</feature>
<evidence type="ECO:0000256" key="2">
    <source>
        <dbReference type="ARBA" id="ARBA00020484"/>
    </source>
</evidence>
<reference evidence="11 12" key="1">
    <citation type="submission" date="2024-01" db="EMBL/GenBank/DDBJ databases">
        <title>Multi-omics insights into the function and evolution of sodium benzoate biodegradation pathways in Benzoatithermus flavus gen. nov., sp. nov. from hot spring.</title>
        <authorList>
            <person name="Hu C.-J."/>
            <person name="Li W.-J."/>
        </authorList>
    </citation>
    <scope>NUCLEOTIDE SEQUENCE [LARGE SCALE GENOMIC DNA]</scope>
    <source>
        <strain evidence="11 12">SYSU G07066</strain>
    </source>
</reference>
<feature type="region of interest" description="G5" evidence="7">
    <location>
        <begin position="159"/>
        <end position="161"/>
    </location>
</feature>
<evidence type="ECO:0000313" key="12">
    <source>
        <dbReference type="Proteomes" id="UP001375743"/>
    </source>
</evidence>
<dbReference type="SUPFAM" id="SSF54814">
    <property type="entry name" value="Prokaryotic type KH domain (KH-domain type II)"/>
    <property type="match status" value="1"/>
</dbReference>
<keyword evidence="4 6" id="KW-0694">RNA-binding</keyword>
<evidence type="ECO:0000256" key="1">
    <source>
        <dbReference type="ARBA" id="ARBA00007921"/>
    </source>
</evidence>
<dbReference type="PRINTS" id="PR00326">
    <property type="entry name" value="GTP1OBG"/>
</dbReference>
<evidence type="ECO:0000256" key="5">
    <source>
        <dbReference type="ARBA" id="ARBA00023134"/>
    </source>
</evidence>
<feature type="region of interest" description="G1" evidence="7">
    <location>
        <begin position="21"/>
        <end position="28"/>
    </location>
</feature>
<dbReference type="Proteomes" id="UP001375743">
    <property type="component" value="Unassembled WGS sequence"/>
</dbReference>
<keyword evidence="12" id="KW-1185">Reference proteome</keyword>
<proteinExistence type="inferred from homology"/>
<dbReference type="NCBIfam" id="TIGR00436">
    <property type="entry name" value="era"/>
    <property type="match status" value="1"/>
</dbReference>
<dbReference type="InterPro" id="IPR030388">
    <property type="entry name" value="G_ERA_dom"/>
</dbReference>
<dbReference type="PROSITE" id="PS51713">
    <property type="entry name" value="G_ERA"/>
    <property type="match status" value="1"/>
</dbReference>
<comment type="subcellular location">
    <subcellularLocation>
        <location evidence="6">Cytoplasm</location>
    </subcellularLocation>
    <subcellularLocation>
        <location evidence="6">Cell membrane</location>
        <topology evidence="6">Peripheral membrane protein</topology>
    </subcellularLocation>
</comment>
<dbReference type="InterPro" id="IPR005662">
    <property type="entry name" value="GTPase_Era-like"/>
</dbReference>
<dbReference type="HAMAP" id="MF_00367">
    <property type="entry name" value="GTPase_Era"/>
    <property type="match status" value="1"/>
</dbReference>
<evidence type="ECO:0000256" key="6">
    <source>
        <dbReference type="HAMAP-Rule" id="MF_00367"/>
    </source>
</evidence>
<dbReference type="PANTHER" id="PTHR42698">
    <property type="entry name" value="GTPASE ERA"/>
    <property type="match status" value="1"/>
</dbReference>
<protein>
    <recommendedName>
        <fullName evidence="2 6">GTPase Era</fullName>
    </recommendedName>
</protein>
<keyword evidence="3 6" id="KW-0547">Nucleotide-binding</keyword>
<keyword evidence="5 6" id="KW-0342">GTP-binding</keyword>
<dbReference type="RefSeq" id="WP_418159529.1">
    <property type="nucleotide sequence ID" value="NZ_JBBLZC010000009.1"/>
</dbReference>
<organism evidence="11 12">
    <name type="scientific">Benzoatithermus flavus</name>
    <dbReference type="NCBI Taxonomy" id="3108223"/>
    <lineage>
        <taxon>Bacteria</taxon>
        <taxon>Pseudomonadati</taxon>
        <taxon>Pseudomonadota</taxon>
        <taxon>Alphaproteobacteria</taxon>
        <taxon>Geminicoccales</taxon>
        <taxon>Geminicoccaceae</taxon>
        <taxon>Benzoatithermus</taxon>
    </lineage>
</organism>
<dbReference type="Gene3D" id="3.30.300.20">
    <property type="match status" value="1"/>
</dbReference>
<feature type="domain" description="KH type-2" evidence="9">
    <location>
        <begin position="211"/>
        <end position="289"/>
    </location>
</feature>
<keyword evidence="6" id="KW-0472">Membrane</keyword>
<dbReference type="EMBL" id="JBBLZC010000009">
    <property type="protein sequence ID" value="MEK0083684.1"/>
    <property type="molecule type" value="Genomic_DNA"/>
</dbReference>
<comment type="subunit">
    <text evidence="6">Monomer.</text>
</comment>
<sequence length="307" mass="34277">MTEAENSGTAPTRAGFVAIIGAPNVGKSTLLNRLVGTKVSIVSPKVQTTRRRIIGITIEGPCQILFVDTPGIFAPKRRLESAMVKAASVGITDADLVLLLLDARKGIDANARLAIEQLRRERRPAFLVVNKIDAVPPERALPLIKEANEAYPFEATWIVSALNGDGCADLLRAVAKRLPEGPWLFPEDQLSDLSDRALAAEITREQIFLQLHQELPYSVTVETEGWAEAPDGSEVRIDQTIYVLRESQKPILIGRRGQQLKAIGEAARRELEKILEKRVHLFLFVKVRENWLDDPERYREMGLDFER</sequence>
<feature type="binding site" evidence="6">
    <location>
        <begin position="21"/>
        <end position="28"/>
    </location>
    <ligand>
        <name>GTP</name>
        <dbReference type="ChEBI" id="CHEBI:37565"/>
    </ligand>
</feature>
<evidence type="ECO:0000259" key="9">
    <source>
        <dbReference type="PROSITE" id="PS50823"/>
    </source>
</evidence>
<keyword evidence="6" id="KW-0699">rRNA-binding</keyword>
<dbReference type="Pfam" id="PF01926">
    <property type="entry name" value="MMR_HSR1"/>
    <property type="match status" value="1"/>
</dbReference>
<evidence type="ECO:0000259" key="10">
    <source>
        <dbReference type="PROSITE" id="PS51713"/>
    </source>
</evidence>
<feature type="domain" description="Era-type G" evidence="10">
    <location>
        <begin position="13"/>
        <end position="180"/>
    </location>
</feature>
<dbReference type="InterPro" id="IPR005225">
    <property type="entry name" value="Small_GTP-bd"/>
</dbReference>
<comment type="function">
    <text evidence="6">An essential GTPase that binds both GDP and GTP, with rapid nucleotide exchange. Plays a role in 16S rRNA processing and 30S ribosomal subunit biogenesis and possibly also in cell cycle regulation and energy metabolism.</text>
</comment>
<comment type="similarity">
    <text evidence="1 6 7 8">Belongs to the TRAFAC class TrmE-Era-EngA-EngB-Septin-like GTPase superfamily. Era GTPase family.</text>
</comment>
<dbReference type="Gene3D" id="3.40.50.300">
    <property type="entry name" value="P-loop containing nucleotide triphosphate hydrolases"/>
    <property type="match status" value="1"/>
</dbReference>
<evidence type="ECO:0000256" key="4">
    <source>
        <dbReference type="ARBA" id="ARBA00022884"/>
    </source>
</evidence>
<dbReference type="InterPro" id="IPR006073">
    <property type="entry name" value="GTP-bd"/>
</dbReference>
<comment type="caution">
    <text evidence="11">The sequence shown here is derived from an EMBL/GenBank/DDBJ whole genome shotgun (WGS) entry which is preliminary data.</text>
</comment>